<dbReference type="RefSeq" id="WP_173120327.1">
    <property type="nucleotide sequence ID" value="NZ_JABRWJ010000001.1"/>
</dbReference>
<protein>
    <recommendedName>
        <fullName evidence="2">propanoyl-CoA C-acyltransferase</fullName>
        <ecNumber evidence="2">2.3.1.176</ecNumber>
    </recommendedName>
    <alternativeName>
        <fullName evidence="8">Propanoyl-CoA C-acyltransferase</fullName>
    </alternativeName>
</protein>
<accession>A0ABX2EA08</accession>
<evidence type="ECO:0000256" key="4">
    <source>
        <dbReference type="ARBA" id="ARBA00022679"/>
    </source>
</evidence>
<evidence type="ECO:0000259" key="10">
    <source>
        <dbReference type="Pfam" id="PF22691"/>
    </source>
</evidence>
<dbReference type="Gene3D" id="3.40.47.10">
    <property type="match status" value="1"/>
</dbReference>
<evidence type="ECO:0000256" key="1">
    <source>
        <dbReference type="ARBA" id="ARBA00004275"/>
    </source>
</evidence>
<dbReference type="InterPro" id="IPR020615">
    <property type="entry name" value="Thiolase_acyl_enz_int_AS"/>
</dbReference>
<evidence type="ECO:0000259" key="9">
    <source>
        <dbReference type="Pfam" id="PF00108"/>
    </source>
</evidence>
<dbReference type="PROSITE" id="PS00098">
    <property type="entry name" value="THIOLASE_1"/>
    <property type="match status" value="1"/>
</dbReference>
<evidence type="ECO:0000256" key="3">
    <source>
        <dbReference type="ARBA" id="ARBA00022448"/>
    </source>
</evidence>
<dbReference type="SUPFAM" id="SSF53901">
    <property type="entry name" value="Thiolase-like"/>
    <property type="match status" value="1"/>
</dbReference>
<name>A0ABX2EA08_9BURK</name>
<keyword evidence="6" id="KW-0446">Lipid-binding</keyword>
<dbReference type="Pfam" id="PF00108">
    <property type="entry name" value="Thiolase_N"/>
    <property type="match status" value="1"/>
</dbReference>
<dbReference type="InterPro" id="IPR002155">
    <property type="entry name" value="Thiolase"/>
</dbReference>
<organism evidence="11 12">
    <name type="scientific">Pseudaquabacterium terrae</name>
    <dbReference type="NCBI Taxonomy" id="2732868"/>
    <lineage>
        <taxon>Bacteria</taxon>
        <taxon>Pseudomonadati</taxon>
        <taxon>Pseudomonadota</taxon>
        <taxon>Betaproteobacteria</taxon>
        <taxon>Burkholderiales</taxon>
        <taxon>Sphaerotilaceae</taxon>
        <taxon>Pseudaquabacterium</taxon>
    </lineage>
</organism>
<keyword evidence="7" id="KW-0576">Peroxisome</keyword>
<feature type="domain" description="Thiolase C-terminal" evidence="10">
    <location>
        <begin position="268"/>
        <end position="389"/>
    </location>
</feature>
<dbReference type="InterPro" id="IPR020616">
    <property type="entry name" value="Thiolase_N"/>
</dbReference>
<dbReference type="PANTHER" id="PTHR42870:SF1">
    <property type="entry name" value="NON-SPECIFIC LIPID-TRANSFER PROTEIN-LIKE 2"/>
    <property type="match status" value="1"/>
</dbReference>
<dbReference type="Proteomes" id="UP000737171">
    <property type="component" value="Unassembled WGS sequence"/>
</dbReference>
<dbReference type="CDD" id="cd00829">
    <property type="entry name" value="SCP-x_thiolase"/>
    <property type="match status" value="1"/>
</dbReference>
<feature type="domain" description="Thiolase N-terminal" evidence="9">
    <location>
        <begin position="10"/>
        <end position="195"/>
    </location>
</feature>
<dbReference type="EC" id="2.3.1.176" evidence="2"/>
<proteinExistence type="predicted"/>
<keyword evidence="4" id="KW-0808">Transferase</keyword>
<dbReference type="InterPro" id="IPR020613">
    <property type="entry name" value="Thiolase_CS"/>
</dbReference>
<evidence type="ECO:0000256" key="2">
    <source>
        <dbReference type="ARBA" id="ARBA00012352"/>
    </source>
</evidence>
<keyword evidence="3" id="KW-0813">Transport</keyword>
<evidence type="ECO:0000256" key="6">
    <source>
        <dbReference type="ARBA" id="ARBA00023121"/>
    </source>
</evidence>
<evidence type="ECO:0000256" key="5">
    <source>
        <dbReference type="ARBA" id="ARBA00023055"/>
    </source>
</evidence>
<evidence type="ECO:0000256" key="8">
    <source>
        <dbReference type="ARBA" id="ARBA00032316"/>
    </source>
</evidence>
<gene>
    <name evidence="11" type="ORF">HLB44_02675</name>
</gene>
<dbReference type="InterPro" id="IPR016039">
    <property type="entry name" value="Thiolase-like"/>
</dbReference>
<evidence type="ECO:0000313" key="11">
    <source>
        <dbReference type="EMBL" id="NRF65885.1"/>
    </source>
</evidence>
<dbReference type="EMBL" id="JABRWJ010000001">
    <property type="protein sequence ID" value="NRF65885.1"/>
    <property type="molecule type" value="Genomic_DNA"/>
</dbReference>
<keyword evidence="5" id="KW-0445">Lipid transport</keyword>
<comment type="caution">
    <text evidence="11">The sequence shown here is derived from an EMBL/GenBank/DDBJ whole genome shotgun (WGS) entry which is preliminary data.</text>
</comment>
<dbReference type="PANTHER" id="PTHR42870">
    <property type="entry name" value="ACETYL-COA C-ACETYLTRANSFERASE"/>
    <property type="match status" value="1"/>
</dbReference>
<dbReference type="InterPro" id="IPR055140">
    <property type="entry name" value="Thiolase_C_2"/>
</dbReference>
<comment type="subcellular location">
    <subcellularLocation>
        <location evidence="1">Peroxisome</location>
    </subcellularLocation>
</comment>
<evidence type="ECO:0000256" key="7">
    <source>
        <dbReference type="ARBA" id="ARBA00023140"/>
    </source>
</evidence>
<dbReference type="NCBIfam" id="NF006102">
    <property type="entry name" value="PRK08256.1"/>
    <property type="match status" value="1"/>
</dbReference>
<dbReference type="PIRSF" id="PIRSF000429">
    <property type="entry name" value="Ac-CoA_Ac_transf"/>
    <property type="match status" value="1"/>
</dbReference>
<dbReference type="PROSITE" id="PS00737">
    <property type="entry name" value="THIOLASE_2"/>
    <property type="match status" value="1"/>
</dbReference>
<dbReference type="Pfam" id="PF22691">
    <property type="entry name" value="Thiolase_C_1"/>
    <property type="match status" value="1"/>
</dbReference>
<keyword evidence="12" id="KW-1185">Reference proteome</keyword>
<sequence length="394" mass="40936">MKDKARIAGVGMLPFTKAGRSAPYDAMAADAARQALADAGLDYGAVQQAYVGFVIGDTTSGQQALYPLGLSGIPIVNVNNACATGSTALFLAHQAVASGLVDVALAVGFEQMLSGPLASPFNDRPAVNGRLNAMVERVQGWDAKAPIAAQYFGGAQREYQRRHGMPDEVFAMISVKSRRHAARNPLAVFREPVTVEEVLASTPIFGGLTKLQCCPPTCGAAAAVIVSHDYARRHGLLARSVMIAGQALTTDGAASFDGLNMIDGVGADMTRRAARAACAQAGIAPDELDVVELHDCFTPNEVISYEALGLCPEGGAEKFIRDGDNTYGGRIVTNPSGGLLSKGHPLGATGLAQTAEIVWQLRGEAGERQVPGARLGLQHNVGIGGACVVTVLAQ</sequence>
<reference evidence="11 12" key="1">
    <citation type="submission" date="2020-05" db="EMBL/GenBank/DDBJ databases">
        <title>Aquincola sp. isolate from soil.</title>
        <authorList>
            <person name="Han J."/>
            <person name="Kim D.-U."/>
        </authorList>
    </citation>
    <scope>NUCLEOTIDE SEQUENCE [LARGE SCALE GENOMIC DNA]</scope>
    <source>
        <strain evidence="11 12">S2</strain>
    </source>
</reference>
<evidence type="ECO:0000313" key="12">
    <source>
        <dbReference type="Proteomes" id="UP000737171"/>
    </source>
</evidence>